<keyword evidence="3" id="KW-1185">Reference proteome</keyword>
<feature type="region of interest" description="Disordered" evidence="1">
    <location>
        <begin position="168"/>
        <end position="201"/>
    </location>
</feature>
<feature type="compositionally biased region" description="Basic and acidic residues" evidence="1">
    <location>
        <begin position="176"/>
        <end position="185"/>
    </location>
</feature>
<evidence type="ECO:0000313" key="3">
    <source>
        <dbReference type="Proteomes" id="UP000225706"/>
    </source>
</evidence>
<proteinExistence type="predicted"/>
<dbReference type="Proteomes" id="UP000225706">
    <property type="component" value="Unassembled WGS sequence"/>
</dbReference>
<feature type="region of interest" description="Disordered" evidence="1">
    <location>
        <begin position="82"/>
        <end position="110"/>
    </location>
</feature>
<accession>A0A2B4SCJ3</accession>
<protein>
    <submittedName>
        <fullName evidence="2">Uncharacterized protein</fullName>
    </submittedName>
</protein>
<reference evidence="3" key="1">
    <citation type="journal article" date="2017" name="bioRxiv">
        <title>Comparative analysis of the genomes of Stylophora pistillata and Acropora digitifera provides evidence for extensive differences between species of corals.</title>
        <authorList>
            <person name="Voolstra C.R."/>
            <person name="Li Y."/>
            <person name="Liew Y.J."/>
            <person name="Baumgarten S."/>
            <person name="Zoccola D."/>
            <person name="Flot J.-F."/>
            <person name="Tambutte S."/>
            <person name="Allemand D."/>
            <person name="Aranda M."/>
        </authorList>
    </citation>
    <scope>NUCLEOTIDE SEQUENCE [LARGE SCALE GENOMIC DNA]</scope>
</reference>
<dbReference type="EMBL" id="LSMT01000111">
    <property type="protein sequence ID" value="PFX27096.1"/>
    <property type="molecule type" value="Genomic_DNA"/>
</dbReference>
<comment type="caution">
    <text evidence="2">The sequence shown here is derived from an EMBL/GenBank/DDBJ whole genome shotgun (WGS) entry which is preliminary data.</text>
</comment>
<sequence length="636" mass="70452">MALCEFSKLVGGPCSVSTDYPSNVACVSTGECDRDVKGHLKFCKISGDIVVENESGLLLARAEPPNVLLIIGTEYQDGVWEGRGGTGKRERAAKGNGIFAPDENDSAATVDPRHRDLFGTRWRRAKGSHGRVLCSVPTALAVHKSPSTTGGCGLTFFVEVHKGDTQDFTTSRIRKRAPDLVHNDGDNSDDGNEVDDDDGSDEDQEVIITAKHLVLEKEVEEECSFVVNKDDLTRSLCALTDNSVDISLIILLILSTSHRVVIRRGRIDTTTHPLENAYQEALVEAHKNMSGWDTKRQVLSVMSGVASFTAIKKFIPELSSKRTMLRILSKCSASVRKSLQGLNNYAAEGARAFDDLAGIVANISTNVELDAKKAEVLDALKAGKLYLKGDYKVHTSSSSEMADHCSVHALSDPSDKDFCQECNHQHDERCTQCDALDHVLIHIENLVHSAEFHNKEDQDEACYLCRASVNAIHSWKSHQLRSVHQDQSRIDAINALVEHSALIVSDRAIKFIPQRYRESQQDWFGKRGMSWHIAVVFRQIEGTLKSQSFVHLMQSSTQDSLTVVHIWQHILKAIKDEDAGISQEYMRQDKAGCYLSNPTILAADIIEKSTGVHIKQIDFSDPQGGKARQIVLQRER</sequence>
<name>A0A2B4SCJ3_STYPI</name>
<evidence type="ECO:0000313" key="2">
    <source>
        <dbReference type="EMBL" id="PFX27096.1"/>
    </source>
</evidence>
<feature type="compositionally biased region" description="Acidic residues" evidence="1">
    <location>
        <begin position="186"/>
        <end position="201"/>
    </location>
</feature>
<dbReference type="OrthoDB" id="5986202at2759"/>
<dbReference type="AlphaFoldDB" id="A0A2B4SCJ3"/>
<evidence type="ECO:0000256" key="1">
    <source>
        <dbReference type="SAM" id="MobiDB-lite"/>
    </source>
</evidence>
<organism evidence="2 3">
    <name type="scientific">Stylophora pistillata</name>
    <name type="common">Smooth cauliflower coral</name>
    <dbReference type="NCBI Taxonomy" id="50429"/>
    <lineage>
        <taxon>Eukaryota</taxon>
        <taxon>Metazoa</taxon>
        <taxon>Cnidaria</taxon>
        <taxon>Anthozoa</taxon>
        <taxon>Hexacorallia</taxon>
        <taxon>Scleractinia</taxon>
        <taxon>Astrocoeniina</taxon>
        <taxon>Pocilloporidae</taxon>
        <taxon>Stylophora</taxon>
    </lineage>
</organism>
<gene>
    <name evidence="2" type="ORF">AWC38_SpisGene8215</name>
</gene>